<dbReference type="AlphaFoldDB" id="A0AAW5Q5H0"/>
<name>A0AAW5Q5H0_9ACTN</name>
<keyword evidence="3 5" id="KW-0067">ATP-binding</keyword>
<keyword evidence="1" id="KW-0813">Transport</keyword>
<dbReference type="InterPro" id="IPR017911">
    <property type="entry name" value="MacB-like_ATP-bd"/>
</dbReference>
<evidence type="ECO:0000313" key="6">
    <source>
        <dbReference type="EMBL" id="MEX6463851.1"/>
    </source>
</evidence>
<reference evidence="8" key="2">
    <citation type="submission" date="2024-07" db="EMBL/GenBank/DDBJ databases">
        <title>Pseudomonas strain that inhibits Aeromonas fish pathogens.</title>
        <authorList>
            <person name="Wildschutte H."/>
        </authorList>
    </citation>
    <scope>NUCLEOTIDE SEQUENCE [LARGE SCALE GENOMIC DNA]</scope>
    <source>
        <strain evidence="8">n60</strain>
    </source>
</reference>
<keyword evidence="8" id="KW-1185">Reference proteome</keyword>
<dbReference type="InterPro" id="IPR015854">
    <property type="entry name" value="ABC_transpr_LolD-like"/>
</dbReference>
<dbReference type="CDD" id="cd03255">
    <property type="entry name" value="ABC_MJ0796_LolCDE_FtsE"/>
    <property type="match status" value="1"/>
</dbReference>
<evidence type="ECO:0000259" key="4">
    <source>
        <dbReference type="PROSITE" id="PS50893"/>
    </source>
</evidence>
<evidence type="ECO:0000256" key="3">
    <source>
        <dbReference type="ARBA" id="ARBA00022840"/>
    </source>
</evidence>
<dbReference type="InterPro" id="IPR003439">
    <property type="entry name" value="ABC_transporter-like_ATP-bd"/>
</dbReference>
<reference evidence="5" key="1">
    <citation type="submission" date="2022-04" db="EMBL/GenBank/DDBJ databases">
        <title>Human microbiome associated bacterial genomes.</title>
        <authorList>
            <person name="Sandstrom S."/>
            <person name="Salamzade R."/>
            <person name="Kalan L.R."/>
        </authorList>
    </citation>
    <scope>NUCLEOTIDE SEQUENCE</scope>
    <source>
        <strain evidence="5">P3-SID1762</strain>
    </source>
</reference>
<dbReference type="InterPro" id="IPR027417">
    <property type="entry name" value="P-loop_NTPase"/>
</dbReference>
<proteinExistence type="predicted"/>
<dbReference type="Proteomes" id="UP001206890">
    <property type="component" value="Unassembled WGS sequence"/>
</dbReference>
<organism evidence="5 7">
    <name type="scientific">Dietzia cinnamea</name>
    <dbReference type="NCBI Taxonomy" id="321318"/>
    <lineage>
        <taxon>Bacteria</taxon>
        <taxon>Bacillati</taxon>
        <taxon>Actinomycetota</taxon>
        <taxon>Actinomycetes</taxon>
        <taxon>Mycobacteriales</taxon>
        <taxon>Dietziaceae</taxon>
        <taxon>Dietzia</taxon>
    </lineage>
</organism>
<dbReference type="InterPro" id="IPR003593">
    <property type="entry name" value="AAA+_ATPase"/>
</dbReference>
<dbReference type="Proteomes" id="UP001560293">
    <property type="component" value="Unassembled WGS sequence"/>
</dbReference>
<evidence type="ECO:0000313" key="5">
    <source>
        <dbReference type="EMBL" id="MCT2116441.1"/>
    </source>
</evidence>
<dbReference type="Pfam" id="PF00005">
    <property type="entry name" value="ABC_tran"/>
    <property type="match status" value="1"/>
</dbReference>
<reference evidence="6" key="3">
    <citation type="submission" date="2024-07" db="EMBL/GenBank/DDBJ databases">
        <authorList>
            <person name="Wildschutte H."/>
        </authorList>
    </citation>
    <scope>NUCLEOTIDE SEQUENCE</scope>
    <source>
        <strain evidence="6">N60</strain>
    </source>
</reference>
<dbReference type="PROSITE" id="PS50893">
    <property type="entry name" value="ABC_TRANSPORTER_2"/>
    <property type="match status" value="1"/>
</dbReference>
<dbReference type="InterPro" id="IPR017871">
    <property type="entry name" value="ABC_transporter-like_CS"/>
</dbReference>
<sequence>MSDTALLEAPSTTALRMKDVLLTFPDGEGRVTAVDHVSLSIDRGRSLAVTGPSGSGKSSLLAVAATLTTPDSGQVWLQTRDGMVDLAAVSPAEGAELRRKDIGIVFQQSNLIESLTAREQLEAMAWLGSRPSRARRRDVRGRADELLGVVGLGDAGERAVGALSGGQRQRVAVARALMNQPVMVLADEPTSALDSESGGIVMDLLLGTARDLGVALMLVTHDASMAARCDSQLRLVDGAVTSSTGLDRQPRGGSVV</sequence>
<protein>
    <submittedName>
        <fullName evidence="5">ABC transporter ATP-binding protein</fullName>
    </submittedName>
</protein>
<dbReference type="GO" id="GO:0005886">
    <property type="term" value="C:plasma membrane"/>
    <property type="evidence" value="ECO:0007669"/>
    <property type="project" value="TreeGrafter"/>
</dbReference>
<dbReference type="PROSITE" id="PS00211">
    <property type="entry name" value="ABC_TRANSPORTER_1"/>
    <property type="match status" value="1"/>
</dbReference>
<comment type="caution">
    <text evidence="5">The sequence shown here is derived from an EMBL/GenBank/DDBJ whole genome shotgun (WGS) entry which is preliminary data.</text>
</comment>
<feature type="domain" description="ABC transporter" evidence="4">
    <location>
        <begin position="15"/>
        <end position="255"/>
    </location>
</feature>
<evidence type="ECO:0000256" key="1">
    <source>
        <dbReference type="ARBA" id="ARBA00022448"/>
    </source>
</evidence>
<dbReference type="SUPFAM" id="SSF52540">
    <property type="entry name" value="P-loop containing nucleoside triphosphate hydrolases"/>
    <property type="match status" value="1"/>
</dbReference>
<gene>
    <name evidence="6" type="ORF">AB6N35_05670</name>
    <name evidence="5" type="ORF">M3D93_01500</name>
</gene>
<dbReference type="EMBL" id="JALXTC010000003">
    <property type="protein sequence ID" value="MCT2116441.1"/>
    <property type="molecule type" value="Genomic_DNA"/>
</dbReference>
<evidence type="ECO:0000313" key="7">
    <source>
        <dbReference type="Proteomes" id="UP001206890"/>
    </source>
</evidence>
<dbReference type="SMART" id="SM00382">
    <property type="entry name" value="AAA"/>
    <property type="match status" value="1"/>
</dbReference>
<evidence type="ECO:0000313" key="8">
    <source>
        <dbReference type="Proteomes" id="UP001560293"/>
    </source>
</evidence>
<dbReference type="PANTHER" id="PTHR24220:SF685">
    <property type="entry name" value="ABC TRANSPORTER RELATED"/>
    <property type="match status" value="1"/>
</dbReference>
<dbReference type="GO" id="GO:0005524">
    <property type="term" value="F:ATP binding"/>
    <property type="evidence" value="ECO:0007669"/>
    <property type="project" value="UniProtKB-KW"/>
</dbReference>
<dbReference type="Gene3D" id="3.40.50.300">
    <property type="entry name" value="P-loop containing nucleotide triphosphate hydrolases"/>
    <property type="match status" value="1"/>
</dbReference>
<dbReference type="GO" id="GO:0016887">
    <property type="term" value="F:ATP hydrolysis activity"/>
    <property type="evidence" value="ECO:0007669"/>
    <property type="project" value="InterPro"/>
</dbReference>
<accession>A0AAW5Q5H0</accession>
<keyword evidence="2" id="KW-0547">Nucleotide-binding</keyword>
<dbReference type="GO" id="GO:0022857">
    <property type="term" value="F:transmembrane transporter activity"/>
    <property type="evidence" value="ECO:0007669"/>
    <property type="project" value="TreeGrafter"/>
</dbReference>
<dbReference type="PANTHER" id="PTHR24220">
    <property type="entry name" value="IMPORT ATP-BINDING PROTEIN"/>
    <property type="match status" value="1"/>
</dbReference>
<dbReference type="EMBL" id="JBFTEZ010000002">
    <property type="protein sequence ID" value="MEX6463851.1"/>
    <property type="molecule type" value="Genomic_DNA"/>
</dbReference>
<evidence type="ECO:0000256" key="2">
    <source>
        <dbReference type="ARBA" id="ARBA00022741"/>
    </source>
</evidence>
<dbReference type="RefSeq" id="WP_061915819.1">
    <property type="nucleotide sequence ID" value="NZ_JAFFGT010000038.1"/>
</dbReference>